<dbReference type="HAMAP" id="MF_02200">
    <property type="entry name" value="NapD"/>
    <property type="match status" value="1"/>
</dbReference>
<dbReference type="AlphaFoldDB" id="A0A2T4IBI1"/>
<dbReference type="Gene3D" id="3.30.70.920">
    <property type="match status" value="1"/>
</dbReference>
<comment type="subunit">
    <text evidence="1">Interacts with the cytoplasmic NapA precursor.</text>
</comment>
<dbReference type="EMBL" id="PZKC01000020">
    <property type="protein sequence ID" value="PTD95076.1"/>
    <property type="molecule type" value="Genomic_DNA"/>
</dbReference>
<comment type="subcellular location">
    <subcellularLocation>
        <location evidence="1">Cytoplasm</location>
    </subcellularLocation>
</comment>
<dbReference type="OrthoDB" id="9181043at2"/>
<protein>
    <recommendedName>
        <fullName evidence="1">Chaperone NapD</fullName>
    </recommendedName>
    <alternativeName>
        <fullName evidence="1">NapA signal peptide-binding chaperone NapD</fullName>
    </alternativeName>
</protein>
<dbReference type="Pfam" id="PF03927">
    <property type="entry name" value="NapD"/>
    <property type="match status" value="1"/>
</dbReference>
<reference evidence="2 3" key="1">
    <citation type="submission" date="2018-03" db="EMBL/GenBank/DDBJ databases">
        <authorList>
            <person name="Keele B.F."/>
        </authorList>
    </citation>
    <scope>NUCLEOTIDE SEQUENCE [LARGE SCALE GENOMIC DNA]</scope>
    <source>
        <strain evidence="2 3">D20</strain>
    </source>
</reference>
<evidence type="ECO:0000256" key="1">
    <source>
        <dbReference type="HAMAP-Rule" id="MF_02200"/>
    </source>
</evidence>
<keyword evidence="3" id="KW-1185">Reference proteome</keyword>
<keyword evidence="1" id="KW-0963">Cytoplasm</keyword>
<dbReference type="InterPro" id="IPR005623">
    <property type="entry name" value="Chaperone_NapD_NO3_reduct"/>
</dbReference>
<evidence type="ECO:0000313" key="2">
    <source>
        <dbReference type="EMBL" id="PTD95076.1"/>
    </source>
</evidence>
<proteinExistence type="inferred from homology"/>
<gene>
    <name evidence="1" type="primary">napD</name>
    <name evidence="2" type="ORF">C8261_16395</name>
</gene>
<comment type="function">
    <text evidence="1">Chaperone for NapA, the catalytic subunit of the periplasmic nitrate reductase. It binds directly and specifically to the twin-arginine signal peptide of NapA, preventing premature interaction with the Tat translocase and premature export.</text>
</comment>
<comment type="similarity">
    <text evidence="1">Belongs to the NapD family.</text>
</comment>
<organism evidence="2 3">
    <name type="scientific">Pseudothauera lacus</name>
    <dbReference type="NCBI Taxonomy" id="2136175"/>
    <lineage>
        <taxon>Bacteria</taxon>
        <taxon>Pseudomonadati</taxon>
        <taxon>Pseudomonadota</taxon>
        <taxon>Betaproteobacteria</taxon>
        <taxon>Rhodocyclales</taxon>
        <taxon>Zoogloeaceae</taxon>
        <taxon>Pseudothauera</taxon>
    </lineage>
</organism>
<reference evidence="2 3" key="2">
    <citation type="submission" date="2018-04" db="EMBL/GenBank/DDBJ databases">
        <title>Thauera lacus sp. nov., isolated from an saline lake in Inner Mongolia, China.</title>
        <authorList>
            <person name="Liang Q.-Y."/>
        </authorList>
    </citation>
    <scope>NUCLEOTIDE SEQUENCE [LARGE SCALE GENOMIC DNA]</scope>
    <source>
        <strain evidence="2 3">D20</strain>
    </source>
</reference>
<dbReference type="GO" id="GO:0005737">
    <property type="term" value="C:cytoplasm"/>
    <property type="evidence" value="ECO:0007669"/>
    <property type="project" value="UniProtKB-SubCell"/>
</dbReference>
<keyword evidence="1" id="KW-0143">Chaperone</keyword>
<name>A0A2T4IBI1_9RHOO</name>
<evidence type="ECO:0000313" key="3">
    <source>
        <dbReference type="Proteomes" id="UP000241193"/>
    </source>
</evidence>
<dbReference type="RefSeq" id="WP_107494809.1">
    <property type="nucleotide sequence ID" value="NZ_PZKC01000020.1"/>
</dbReference>
<accession>A0A2T4IBI1</accession>
<dbReference type="Proteomes" id="UP000241193">
    <property type="component" value="Unassembled WGS sequence"/>
</dbReference>
<sequence>MNIASLVVRAKPEHFGALEELYRGIPGAEVHARCVDSGHLVVTVEDGEGYSTADSILAVTMAKHALSVTLAYEYTDEGLELQELQEA</sequence>
<comment type="caution">
    <text evidence="2">The sequence shown here is derived from an EMBL/GenBank/DDBJ whole genome shotgun (WGS) entry which is preliminary data.</text>
</comment>
<dbReference type="GO" id="GO:0005048">
    <property type="term" value="F:signal sequence binding"/>
    <property type="evidence" value="ECO:0007669"/>
    <property type="project" value="UniProtKB-UniRule"/>
</dbReference>
<dbReference type="GO" id="GO:0051224">
    <property type="term" value="P:negative regulation of protein transport"/>
    <property type="evidence" value="ECO:0007669"/>
    <property type="project" value="UniProtKB-UniRule"/>
</dbReference>